<sequence length="515" mass="58802">MKFKRFMTAGLTLCLAASVAGCSDNGEKSAENGKMTITAMKYIYGDPPPIDGPGLKKINEKFKVDYQPRFIPEADYDEKLTAVMASGDVPDIVGFKGFGVNEMKFYTWAKQGAFLPLDEYIKDYPTFKMVPDYAWDAMKVDGKIYGIPEYSPVSEVTPVIRKDWLDKLGLKMPTNYEELKKVAIAFTKQDPDGNGKDDTYGIAMGQNIDPDYNMGAYWDYTAWYHKNEQGRYIPGIISDARKQLIQFYADLYKEGALTRDFALMSWGDVNSKEFYAGKAGIFIAAPQGMSEPYMQSLLQVHPEAELVPIPPFQAPDGSKGFRARKPYFGMTALSAKLADQPEKVKRILEMIDFGRKFYPWEERTPDNKDFDWLWGHQGEGYVMKGGKPVAQKPESQPRTYLPDKKGWAPSLEANRYSMEYNVPQLANLTRQLEQMHVQTKHYFNPVNGIIPEIEQQKGEELRQFLINEQTKMIVGQRPIDEWDQMVQEFLNKGGAQWIKEMNEAIQAGNRQGFWK</sequence>
<accession>A0A1H8CIY2</accession>
<gene>
    <name evidence="4" type="ORF">SAMN05444955_103282</name>
</gene>
<evidence type="ECO:0000256" key="3">
    <source>
        <dbReference type="SAM" id="SignalP"/>
    </source>
</evidence>
<dbReference type="STRING" id="1173111.SAMN05444955_103282"/>
<feature type="region of interest" description="Disordered" evidence="2">
    <location>
        <begin position="384"/>
        <end position="404"/>
    </location>
</feature>
<dbReference type="EMBL" id="FOCQ01000003">
    <property type="protein sequence ID" value="SEM94047.1"/>
    <property type="molecule type" value="Genomic_DNA"/>
</dbReference>
<protein>
    <submittedName>
        <fullName evidence="4">Putative aldouronate transport system substrate-binding protein</fullName>
    </submittedName>
</protein>
<dbReference type="Gene3D" id="3.40.190.10">
    <property type="entry name" value="Periplasmic binding protein-like II"/>
    <property type="match status" value="2"/>
</dbReference>
<dbReference type="AlphaFoldDB" id="A0A1H8CIY2"/>
<evidence type="ECO:0000256" key="2">
    <source>
        <dbReference type="SAM" id="MobiDB-lite"/>
    </source>
</evidence>
<organism evidence="4 5">
    <name type="scientific">Lihuaxuella thermophila</name>
    <dbReference type="NCBI Taxonomy" id="1173111"/>
    <lineage>
        <taxon>Bacteria</taxon>
        <taxon>Bacillati</taxon>
        <taxon>Bacillota</taxon>
        <taxon>Bacilli</taxon>
        <taxon>Bacillales</taxon>
        <taxon>Thermoactinomycetaceae</taxon>
        <taxon>Lihuaxuella</taxon>
    </lineage>
</organism>
<proteinExistence type="predicted"/>
<feature type="signal peptide" evidence="3">
    <location>
        <begin position="1"/>
        <end position="22"/>
    </location>
</feature>
<evidence type="ECO:0000313" key="4">
    <source>
        <dbReference type="EMBL" id="SEM94047.1"/>
    </source>
</evidence>
<dbReference type="RefSeq" id="WP_244527438.1">
    <property type="nucleotide sequence ID" value="NZ_FOCQ01000003.1"/>
</dbReference>
<dbReference type="Proteomes" id="UP000199695">
    <property type="component" value="Unassembled WGS sequence"/>
</dbReference>
<dbReference type="PROSITE" id="PS51257">
    <property type="entry name" value="PROKAR_LIPOPROTEIN"/>
    <property type="match status" value="1"/>
</dbReference>
<evidence type="ECO:0000313" key="5">
    <source>
        <dbReference type="Proteomes" id="UP000199695"/>
    </source>
</evidence>
<dbReference type="CDD" id="cd13580">
    <property type="entry name" value="PBP2_AlgQ_like_1"/>
    <property type="match status" value="1"/>
</dbReference>
<keyword evidence="5" id="KW-1185">Reference proteome</keyword>
<feature type="chain" id="PRO_5011508584" evidence="3">
    <location>
        <begin position="23"/>
        <end position="515"/>
    </location>
</feature>
<dbReference type="InterPro" id="IPR050490">
    <property type="entry name" value="Bact_solute-bd_prot1"/>
</dbReference>
<evidence type="ECO:0000256" key="1">
    <source>
        <dbReference type="ARBA" id="ARBA00022729"/>
    </source>
</evidence>
<dbReference type="PANTHER" id="PTHR43649">
    <property type="entry name" value="ARABINOSE-BINDING PROTEIN-RELATED"/>
    <property type="match status" value="1"/>
</dbReference>
<dbReference type="SUPFAM" id="SSF53850">
    <property type="entry name" value="Periplasmic binding protein-like II"/>
    <property type="match status" value="1"/>
</dbReference>
<reference evidence="4 5" key="1">
    <citation type="submission" date="2016-10" db="EMBL/GenBank/DDBJ databases">
        <authorList>
            <person name="de Groot N.N."/>
        </authorList>
    </citation>
    <scope>NUCLEOTIDE SEQUENCE [LARGE SCALE GENOMIC DNA]</scope>
    <source>
        <strain evidence="4 5">DSM 46701</strain>
    </source>
</reference>
<name>A0A1H8CIY2_9BACL</name>
<keyword evidence="1 3" id="KW-0732">Signal</keyword>
<dbReference type="PANTHER" id="PTHR43649:SF33">
    <property type="entry name" value="POLYGALACTURONAN_RHAMNOGALACTURONAN-BINDING PROTEIN YTCQ"/>
    <property type="match status" value="1"/>
</dbReference>